<dbReference type="SUPFAM" id="SSF53335">
    <property type="entry name" value="S-adenosyl-L-methionine-dependent methyltransferases"/>
    <property type="match status" value="1"/>
</dbReference>
<evidence type="ECO:0000259" key="3">
    <source>
        <dbReference type="Pfam" id="PF13649"/>
    </source>
</evidence>
<name>A0AAE9ZSM4_9BACT</name>
<gene>
    <name evidence="4" type="ORF">PXH66_19265</name>
</gene>
<keyword evidence="1 4" id="KW-0489">Methyltransferase</keyword>
<dbReference type="RefSeq" id="WP_330930882.1">
    <property type="nucleotide sequence ID" value="NZ_CP119075.1"/>
</dbReference>
<evidence type="ECO:0000313" key="4">
    <source>
        <dbReference type="EMBL" id="WED64485.1"/>
    </source>
</evidence>
<dbReference type="InterPro" id="IPR029063">
    <property type="entry name" value="SAM-dependent_MTases_sf"/>
</dbReference>
<dbReference type="GO" id="GO:0032259">
    <property type="term" value="P:methylation"/>
    <property type="evidence" value="ECO:0007669"/>
    <property type="project" value="UniProtKB-KW"/>
</dbReference>
<evidence type="ECO:0000313" key="5">
    <source>
        <dbReference type="Proteomes" id="UP001218638"/>
    </source>
</evidence>
<dbReference type="Pfam" id="PF13649">
    <property type="entry name" value="Methyltransf_25"/>
    <property type="match status" value="1"/>
</dbReference>
<reference evidence="4" key="1">
    <citation type="submission" date="2023-03" db="EMBL/GenBank/DDBJ databases">
        <title>Lomoglobus Profundus gen. nov., sp. nov., a novel member of the phylum Verrucomicrobia, isolated from deep-marine sediment of South China Sea.</title>
        <authorList>
            <person name="Ahmad T."/>
            <person name="Ishaq S.E."/>
            <person name="Wang F."/>
        </authorList>
    </citation>
    <scope>NUCLEOTIDE SEQUENCE</scope>
    <source>
        <strain evidence="4">LMO-M01</strain>
    </source>
</reference>
<dbReference type="PANTHER" id="PTHR44942:SF4">
    <property type="entry name" value="METHYLTRANSFERASE TYPE 11 DOMAIN-CONTAINING PROTEIN"/>
    <property type="match status" value="1"/>
</dbReference>
<keyword evidence="5" id="KW-1185">Reference proteome</keyword>
<dbReference type="AlphaFoldDB" id="A0AAE9ZSM4"/>
<dbReference type="KEGG" id="slom:PXH66_19265"/>
<organism evidence="4 5">
    <name type="scientific">Synoicihabitans lomoniglobus</name>
    <dbReference type="NCBI Taxonomy" id="2909285"/>
    <lineage>
        <taxon>Bacteria</taxon>
        <taxon>Pseudomonadati</taxon>
        <taxon>Verrucomicrobiota</taxon>
        <taxon>Opitutia</taxon>
        <taxon>Opitutales</taxon>
        <taxon>Opitutaceae</taxon>
        <taxon>Synoicihabitans</taxon>
    </lineage>
</organism>
<dbReference type="Proteomes" id="UP001218638">
    <property type="component" value="Chromosome"/>
</dbReference>
<keyword evidence="2" id="KW-0808">Transferase</keyword>
<sequence length="252" mass="28401">MNRAYWENLAHNYEEQIFSVLKRDEHGLIATVIERHRSPDRTAADLGCGPGQITGLLAESFGHVHACDISSALLDQARATCADHDNISYHRLDLTTETTSPIPPVDFVLCVNVILAADLETREQLWTHITSLVAPGGTLLLVLPSHESALYTNFRRLDWHVRSGLGADEAIRHSFAREGNVPQLEHGVRGIEGVKTKHYLREEIIVQLQDRSLIVDQVEKLTYDWSIEFAEPPDWLGSPHPWNWLVVAQRPV</sequence>
<evidence type="ECO:0000256" key="2">
    <source>
        <dbReference type="ARBA" id="ARBA00022679"/>
    </source>
</evidence>
<protein>
    <submittedName>
        <fullName evidence="4">Methyltransferase domain-containing protein</fullName>
    </submittedName>
</protein>
<dbReference type="InterPro" id="IPR051052">
    <property type="entry name" value="Diverse_substrate_MTase"/>
</dbReference>
<dbReference type="EMBL" id="CP119075">
    <property type="protein sequence ID" value="WED64485.1"/>
    <property type="molecule type" value="Genomic_DNA"/>
</dbReference>
<accession>A0AAE9ZSM4</accession>
<dbReference type="Gene3D" id="3.40.50.150">
    <property type="entry name" value="Vaccinia Virus protein VP39"/>
    <property type="match status" value="1"/>
</dbReference>
<dbReference type="PANTHER" id="PTHR44942">
    <property type="entry name" value="METHYLTRANSF_11 DOMAIN-CONTAINING PROTEIN"/>
    <property type="match status" value="1"/>
</dbReference>
<dbReference type="CDD" id="cd02440">
    <property type="entry name" value="AdoMet_MTases"/>
    <property type="match status" value="1"/>
</dbReference>
<dbReference type="InterPro" id="IPR041698">
    <property type="entry name" value="Methyltransf_25"/>
</dbReference>
<evidence type="ECO:0000256" key="1">
    <source>
        <dbReference type="ARBA" id="ARBA00022603"/>
    </source>
</evidence>
<feature type="domain" description="Methyltransferase" evidence="3">
    <location>
        <begin position="44"/>
        <end position="137"/>
    </location>
</feature>
<dbReference type="GO" id="GO:0008168">
    <property type="term" value="F:methyltransferase activity"/>
    <property type="evidence" value="ECO:0007669"/>
    <property type="project" value="UniProtKB-KW"/>
</dbReference>
<proteinExistence type="predicted"/>